<dbReference type="Pfam" id="PF19035">
    <property type="entry name" value="TSP1_CCN"/>
    <property type="match status" value="1"/>
</dbReference>
<dbReference type="PROSITE" id="PS01208">
    <property type="entry name" value="VWFC_1"/>
    <property type="match status" value="1"/>
</dbReference>
<dbReference type="GO" id="GO:0005737">
    <property type="term" value="C:cytoplasm"/>
    <property type="evidence" value="ECO:0007669"/>
    <property type="project" value="UniProtKB-SubCell"/>
</dbReference>
<keyword evidence="5" id="KW-0963">Cytoplasm</keyword>
<dbReference type="GO" id="GO:0051239">
    <property type="term" value="P:regulation of multicellular organismal process"/>
    <property type="evidence" value="ECO:0007669"/>
    <property type="project" value="UniProtKB-ARBA"/>
</dbReference>
<comment type="subcellular location">
    <subcellularLocation>
        <location evidence="2">Cell junction</location>
        <location evidence="2">Gap junction</location>
    </subcellularLocation>
    <subcellularLocation>
        <location evidence="1">Cytoplasm</location>
    </subcellularLocation>
    <subcellularLocation>
        <location evidence="3">Secreted</location>
    </subcellularLocation>
</comment>
<evidence type="ECO:0000256" key="2">
    <source>
        <dbReference type="ARBA" id="ARBA00004610"/>
    </source>
</evidence>
<dbReference type="PANTHER" id="PTHR11348:SF37">
    <property type="entry name" value="CONNECTIVE TISSUE GROWTH FACTOR"/>
    <property type="match status" value="1"/>
</dbReference>
<dbReference type="GO" id="GO:0007155">
    <property type="term" value="P:cell adhesion"/>
    <property type="evidence" value="ECO:0007669"/>
    <property type="project" value="TreeGrafter"/>
</dbReference>
<dbReference type="SUPFAM" id="SSF82895">
    <property type="entry name" value="TSP-1 type 1 repeat"/>
    <property type="match status" value="1"/>
</dbReference>
<dbReference type="InterPro" id="IPR050941">
    <property type="entry name" value="CCN"/>
</dbReference>
<dbReference type="GO" id="GO:0008083">
    <property type="term" value="F:growth factor activity"/>
    <property type="evidence" value="ECO:0007669"/>
    <property type="project" value="UniProtKB-KW"/>
</dbReference>
<organism evidence="20 21">
    <name type="scientific">Naja naja</name>
    <name type="common">Indian cobra</name>
    <dbReference type="NCBI Taxonomy" id="35670"/>
    <lineage>
        <taxon>Eukaryota</taxon>
        <taxon>Metazoa</taxon>
        <taxon>Chordata</taxon>
        <taxon>Craniata</taxon>
        <taxon>Vertebrata</taxon>
        <taxon>Euteleostomi</taxon>
        <taxon>Lepidosauria</taxon>
        <taxon>Squamata</taxon>
        <taxon>Bifurcata</taxon>
        <taxon>Unidentata</taxon>
        <taxon>Episquamata</taxon>
        <taxon>Toxicofera</taxon>
        <taxon>Serpentes</taxon>
        <taxon>Colubroidea</taxon>
        <taxon>Elapidae</taxon>
        <taxon>Elapinae</taxon>
        <taxon>Naja</taxon>
    </lineage>
</organism>
<evidence type="ECO:0000256" key="5">
    <source>
        <dbReference type="ARBA" id="ARBA00022490"/>
    </source>
</evidence>
<protein>
    <recommendedName>
        <fullName evidence="13">CCN family member 3</fullName>
    </recommendedName>
    <alternativeName>
        <fullName evidence="14">Cellular communication network factor 3</fullName>
    </alternativeName>
    <alternativeName>
        <fullName evidence="15">Protein NOV homolog</fullName>
    </alternativeName>
</protein>
<name>A0A8C6X3V7_NAJNA</name>
<dbReference type="InterPro" id="IPR043973">
    <property type="entry name" value="TSP1_CCN"/>
</dbReference>
<dbReference type="GO" id="GO:0031012">
    <property type="term" value="C:extracellular matrix"/>
    <property type="evidence" value="ECO:0007669"/>
    <property type="project" value="TreeGrafter"/>
</dbReference>
<dbReference type="PROSITE" id="PS01185">
    <property type="entry name" value="CTCK_1"/>
    <property type="match status" value="1"/>
</dbReference>
<keyword evidence="11" id="KW-1015">Disulfide bond</keyword>
<dbReference type="GO" id="GO:0005615">
    <property type="term" value="C:extracellular space"/>
    <property type="evidence" value="ECO:0007669"/>
    <property type="project" value="TreeGrafter"/>
</dbReference>
<dbReference type="GO" id="GO:0005178">
    <property type="term" value="F:integrin binding"/>
    <property type="evidence" value="ECO:0007669"/>
    <property type="project" value="TreeGrafter"/>
</dbReference>
<dbReference type="PROSITE" id="PS50184">
    <property type="entry name" value="VWFC_2"/>
    <property type="match status" value="1"/>
</dbReference>
<dbReference type="InterPro" id="IPR012395">
    <property type="entry name" value="IGFBP_CNN"/>
</dbReference>
<dbReference type="GO" id="GO:0005921">
    <property type="term" value="C:gap junction"/>
    <property type="evidence" value="ECO:0007669"/>
    <property type="project" value="UniProtKB-SubCell"/>
</dbReference>
<keyword evidence="7" id="KW-0732">Signal</keyword>
<feature type="domain" description="IGFBP N-terminal" evidence="19">
    <location>
        <begin position="9"/>
        <end position="80"/>
    </location>
</feature>
<dbReference type="PROSITE" id="PS01225">
    <property type="entry name" value="CTCK_2"/>
    <property type="match status" value="1"/>
</dbReference>
<keyword evidence="8" id="KW-0303">Gap junction</keyword>
<dbReference type="GeneTree" id="ENSGT00940000155019"/>
<dbReference type="OrthoDB" id="365605at2759"/>
<reference evidence="20" key="1">
    <citation type="submission" date="2025-08" db="UniProtKB">
        <authorList>
            <consortium name="Ensembl"/>
        </authorList>
    </citation>
    <scope>IDENTIFICATION</scope>
</reference>
<dbReference type="SUPFAM" id="SSF57184">
    <property type="entry name" value="Growth factor receptor domain"/>
    <property type="match status" value="1"/>
</dbReference>
<comment type="similarity">
    <text evidence="4">Belongs to the CCN family.</text>
</comment>
<dbReference type="Pfam" id="PF00093">
    <property type="entry name" value="VWC"/>
    <property type="match status" value="1"/>
</dbReference>
<dbReference type="Gene3D" id="2.10.70.10">
    <property type="entry name" value="Complement Module, domain 1"/>
    <property type="match status" value="1"/>
</dbReference>
<dbReference type="InterPro" id="IPR036383">
    <property type="entry name" value="TSP1_rpt_sf"/>
</dbReference>
<dbReference type="InterPro" id="IPR006207">
    <property type="entry name" value="Cys_knot_C"/>
</dbReference>
<dbReference type="GO" id="GO:0045597">
    <property type="term" value="P:positive regulation of cell differentiation"/>
    <property type="evidence" value="ECO:0007669"/>
    <property type="project" value="TreeGrafter"/>
</dbReference>
<dbReference type="AlphaFoldDB" id="A0A8C6X3V7"/>
<dbReference type="InterPro" id="IPR009030">
    <property type="entry name" value="Growth_fac_rcpt_cys_sf"/>
</dbReference>
<evidence type="ECO:0000259" key="17">
    <source>
        <dbReference type="PROSITE" id="PS01225"/>
    </source>
</evidence>
<feature type="domain" description="CTCK" evidence="17">
    <location>
        <begin position="250"/>
        <end position="324"/>
    </location>
</feature>
<dbReference type="InterPro" id="IPR000867">
    <property type="entry name" value="IGFBP-like"/>
</dbReference>
<feature type="domain" description="VWFC" evidence="18">
    <location>
        <begin position="83"/>
        <end position="149"/>
    </location>
</feature>
<evidence type="ECO:0000256" key="11">
    <source>
        <dbReference type="ARBA" id="ARBA00023157"/>
    </source>
</evidence>
<evidence type="ECO:0000259" key="19">
    <source>
        <dbReference type="PROSITE" id="PS51323"/>
    </source>
</evidence>
<dbReference type="InterPro" id="IPR001007">
    <property type="entry name" value="VWF_dom"/>
</dbReference>
<dbReference type="InterPro" id="IPR006208">
    <property type="entry name" value="Glyco_hormone_CN"/>
</dbReference>
<keyword evidence="6" id="KW-0964">Secreted</keyword>
<evidence type="ECO:0000313" key="20">
    <source>
        <dbReference type="Ensembl" id="ENSNNAP00000007606.1"/>
    </source>
</evidence>
<evidence type="ECO:0000256" key="8">
    <source>
        <dbReference type="ARBA" id="ARBA00022868"/>
    </source>
</evidence>
<reference evidence="20" key="2">
    <citation type="submission" date="2025-09" db="UniProtKB">
        <authorList>
            <consortium name="Ensembl"/>
        </authorList>
    </citation>
    <scope>IDENTIFICATION</scope>
</reference>
<evidence type="ECO:0000256" key="6">
    <source>
        <dbReference type="ARBA" id="ARBA00022525"/>
    </source>
</evidence>
<dbReference type="Proteomes" id="UP000694559">
    <property type="component" value="Unplaced"/>
</dbReference>
<dbReference type="PANTHER" id="PTHR11348">
    <property type="entry name" value="CONNECTIVE TISSUE GROWTH FACTOR-RELATED"/>
    <property type="match status" value="1"/>
</dbReference>
<evidence type="ECO:0000256" key="1">
    <source>
        <dbReference type="ARBA" id="ARBA00004496"/>
    </source>
</evidence>
<dbReference type="InterPro" id="IPR000884">
    <property type="entry name" value="TSP1_rpt"/>
</dbReference>
<dbReference type="Pfam" id="PF00007">
    <property type="entry name" value="Cys_knot"/>
    <property type="match status" value="1"/>
</dbReference>
<evidence type="ECO:0000256" key="9">
    <source>
        <dbReference type="ARBA" id="ARBA00022949"/>
    </source>
</evidence>
<evidence type="ECO:0000256" key="15">
    <source>
        <dbReference type="ARBA" id="ARBA00077787"/>
    </source>
</evidence>
<evidence type="ECO:0000256" key="3">
    <source>
        <dbReference type="ARBA" id="ARBA00004613"/>
    </source>
</evidence>
<dbReference type="SMART" id="SM00041">
    <property type="entry name" value="CT"/>
    <property type="match status" value="1"/>
</dbReference>
<evidence type="ECO:0000256" key="12">
    <source>
        <dbReference type="ARBA" id="ARBA00023180"/>
    </source>
</evidence>
<evidence type="ECO:0000256" key="16">
    <source>
        <dbReference type="PROSITE-ProRule" id="PRU00039"/>
    </source>
</evidence>
<keyword evidence="21" id="KW-1185">Reference proteome</keyword>
<dbReference type="PIRSF" id="PIRSF036495">
    <property type="entry name" value="IGFBP_rP_CNN"/>
    <property type="match status" value="1"/>
</dbReference>
<keyword evidence="10" id="KW-0339">Growth factor</keyword>
<dbReference type="FunFam" id="2.20.100.10:FF:000046">
    <property type="entry name" value="Cellular communication network factor 4"/>
    <property type="match status" value="1"/>
</dbReference>
<sequence>CREKTMCVASQACSYPCQCPSQVPLCPLGNSLLLDGCGCCRVCSRQLGELCSRQDPCDHHKGLYCDFSQTQKDSGICLAYEGSSCVLMGKTYLNGESFQPSCQLRCICMHGSVGCIPLCPDGARLPPPDCPFHHWVKVQNKCCEEWVCEGSRQKTPYEKGMAEVVKTGELMAGLRRAASLLPSRSFPFPKVNCLVQTTEWNVCSKTCGMGISTRITNDNPQCQLEKESRLCLVRFCNVSLDRSIKVLKRCLRNLKSREAINFEFTGCTSVHSYQPKFCSSCTDNHCCTPRITSTVEVQFQCPEGESFVQKMMFIKSCSCHFDCPAENDVFLASYHRSMVEDHFMLKNQ</sequence>
<evidence type="ECO:0000259" key="18">
    <source>
        <dbReference type="PROSITE" id="PS50184"/>
    </source>
</evidence>
<evidence type="ECO:0000256" key="4">
    <source>
        <dbReference type="ARBA" id="ARBA00008125"/>
    </source>
</evidence>
<dbReference type="SMART" id="SM00121">
    <property type="entry name" value="IB"/>
    <property type="match status" value="1"/>
</dbReference>
<dbReference type="OMA" id="EEWICEE"/>
<comment type="caution">
    <text evidence="16">Lacks conserved residue(s) required for the propagation of feature annotation.</text>
</comment>
<dbReference type="PROSITE" id="PS50092">
    <property type="entry name" value="TSP1"/>
    <property type="match status" value="1"/>
</dbReference>
<evidence type="ECO:0000256" key="14">
    <source>
        <dbReference type="ARBA" id="ARBA00042352"/>
    </source>
</evidence>
<evidence type="ECO:0000256" key="10">
    <source>
        <dbReference type="ARBA" id="ARBA00023030"/>
    </source>
</evidence>
<keyword evidence="12" id="KW-0325">Glycoprotein</keyword>
<dbReference type="Pfam" id="PF00219">
    <property type="entry name" value="IGFBP"/>
    <property type="match status" value="1"/>
</dbReference>
<dbReference type="GO" id="GO:0008201">
    <property type="term" value="F:heparin binding"/>
    <property type="evidence" value="ECO:0007669"/>
    <property type="project" value="TreeGrafter"/>
</dbReference>
<dbReference type="PROSITE" id="PS51323">
    <property type="entry name" value="IGFBP_N_2"/>
    <property type="match status" value="1"/>
</dbReference>
<evidence type="ECO:0000256" key="7">
    <source>
        <dbReference type="ARBA" id="ARBA00022729"/>
    </source>
</evidence>
<dbReference type="Gene3D" id="2.20.100.10">
    <property type="entry name" value="Thrombospondin type-1 (TSP1) repeat"/>
    <property type="match status" value="1"/>
</dbReference>
<evidence type="ECO:0000313" key="21">
    <source>
        <dbReference type="Proteomes" id="UP000694559"/>
    </source>
</evidence>
<dbReference type="SMART" id="SM00214">
    <property type="entry name" value="VWC"/>
    <property type="match status" value="1"/>
</dbReference>
<dbReference type="Ensembl" id="ENSNNAT00000007978.1">
    <property type="protein sequence ID" value="ENSNNAP00000007606.1"/>
    <property type="gene ID" value="ENSNNAG00000005058.1"/>
</dbReference>
<keyword evidence="9" id="KW-0965">Cell junction</keyword>
<accession>A0A8C6X3V7</accession>
<proteinExistence type="inferred from homology"/>
<evidence type="ECO:0000256" key="13">
    <source>
        <dbReference type="ARBA" id="ARBA00039944"/>
    </source>
</evidence>